<dbReference type="Proteomes" id="UP000803884">
    <property type="component" value="Unassembled WGS sequence"/>
</dbReference>
<dbReference type="GO" id="GO:0005829">
    <property type="term" value="C:cytosol"/>
    <property type="evidence" value="ECO:0007669"/>
    <property type="project" value="TreeGrafter"/>
</dbReference>
<evidence type="ECO:0000256" key="3">
    <source>
        <dbReference type="SAM" id="MobiDB-lite"/>
    </source>
</evidence>
<organism evidence="5 6">
    <name type="scientific">Cladosporium halotolerans</name>
    <dbReference type="NCBI Taxonomy" id="1052096"/>
    <lineage>
        <taxon>Eukaryota</taxon>
        <taxon>Fungi</taxon>
        <taxon>Dikarya</taxon>
        <taxon>Ascomycota</taxon>
        <taxon>Pezizomycotina</taxon>
        <taxon>Dothideomycetes</taxon>
        <taxon>Dothideomycetidae</taxon>
        <taxon>Cladosporiales</taxon>
        <taxon>Cladosporiaceae</taxon>
        <taxon>Cladosporium</taxon>
    </lineage>
</organism>
<dbReference type="GO" id="GO:0005634">
    <property type="term" value="C:nucleus"/>
    <property type="evidence" value="ECO:0007669"/>
    <property type="project" value="TreeGrafter"/>
</dbReference>
<feature type="region of interest" description="Disordered" evidence="3">
    <location>
        <begin position="196"/>
        <end position="219"/>
    </location>
</feature>
<dbReference type="PROSITE" id="PS50234">
    <property type="entry name" value="VWFA"/>
    <property type="match status" value="1"/>
</dbReference>
<comment type="caution">
    <text evidence="5">The sequence shown here is derived from an EMBL/GenBank/DDBJ whole genome shotgun (WGS) entry which is preliminary data.</text>
</comment>
<protein>
    <recommendedName>
        <fullName evidence="4">VWFA domain-containing protein</fullName>
    </recommendedName>
</protein>
<dbReference type="EMBL" id="JAAQHG020000041">
    <property type="protein sequence ID" value="KAL1583000.1"/>
    <property type="molecule type" value="Genomic_DNA"/>
</dbReference>
<name>A0AB34KI36_9PEZI</name>
<accession>A0AB34KI36</accession>
<feature type="region of interest" description="Disordered" evidence="3">
    <location>
        <begin position="236"/>
        <end position="317"/>
    </location>
</feature>
<dbReference type="AlphaFoldDB" id="A0AB34KI36"/>
<feature type="compositionally biased region" description="Gly residues" evidence="3">
    <location>
        <begin position="196"/>
        <end position="209"/>
    </location>
</feature>
<evidence type="ECO:0000256" key="2">
    <source>
        <dbReference type="ARBA" id="ARBA00022942"/>
    </source>
</evidence>
<evidence type="ECO:0000313" key="6">
    <source>
        <dbReference type="Proteomes" id="UP000803884"/>
    </source>
</evidence>
<dbReference type="InterPro" id="IPR036465">
    <property type="entry name" value="vWFA_dom_sf"/>
</dbReference>
<dbReference type="GO" id="GO:0036435">
    <property type="term" value="F:K48-linked polyubiquitin modification-dependent protein binding"/>
    <property type="evidence" value="ECO:0007669"/>
    <property type="project" value="UniProtKB-ARBA"/>
</dbReference>
<dbReference type="InterPro" id="IPR002035">
    <property type="entry name" value="VWF_A"/>
</dbReference>
<evidence type="ECO:0000313" key="5">
    <source>
        <dbReference type="EMBL" id="KAL1583000.1"/>
    </source>
</evidence>
<keyword evidence="6" id="KW-1185">Reference proteome</keyword>
<reference evidence="5 6" key="1">
    <citation type="journal article" date="2020" name="Microbiol. Resour. Announc.">
        <title>Draft Genome Sequence of a Cladosporium Species Isolated from the Mesophotic Ascidian Didemnum maculosum.</title>
        <authorList>
            <person name="Gioti A."/>
            <person name="Siaperas R."/>
            <person name="Nikolaivits E."/>
            <person name="Le Goff G."/>
            <person name="Ouazzani J."/>
            <person name="Kotoulas G."/>
            <person name="Topakas E."/>
        </authorList>
    </citation>
    <scope>NUCLEOTIDE SEQUENCE [LARGE SCALE GENOMIC DNA]</scope>
    <source>
        <strain evidence="5 6">TM138-S3</strain>
    </source>
</reference>
<dbReference type="GO" id="GO:0008540">
    <property type="term" value="C:proteasome regulatory particle, base subcomplex"/>
    <property type="evidence" value="ECO:0007669"/>
    <property type="project" value="TreeGrafter"/>
</dbReference>
<dbReference type="PROSITE" id="PS50330">
    <property type="entry name" value="UIM"/>
    <property type="match status" value="1"/>
</dbReference>
<sequence length="317" mass="33396">MVLEATMIVVDNSESSRNGDYVPSRWEAQTDAANLVFHSKTQANPESSVGLMSMGGSGPEVLTTLTTNPGKILDGLHRTKIGGQSHLYTGIMIASLALKHRQNKSQRQRIIVFTCSPLSDSSSTLTKLAKKMKKNNTSVDIVAFGDLSDDNIAKLQAFNEAVKGGEGSHLEIVPPGPNLLSDSIVASPILAGEGGAAPTNGGGAGGAEGGDNFEFGIDPSVDPELALALRMSLEEDRARQERERKAQEESEGKTALDSVPEGSESQPLLDGNGEPSGSASGSASTEVRRPEGEQKKDKDHDDKMGGPGPQDDRMNTD</sequence>
<evidence type="ECO:0000259" key="4">
    <source>
        <dbReference type="PROSITE" id="PS50234"/>
    </source>
</evidence>
<comment type="similarity">
    <text evidence="1">Belongs to the proteasome subunit S5A family.</text>
</comment>
<dbReference type="Pfam" id="PF13519">
    <property type="entry name" value="VWA_2"/>
    <property type="match status" value="1"/>
</dbReference>
<dbReference type="PANTHER" id="PTHR10223:SF0">
    <property type="entry name" value="26S PROTEASOME NON-ATPASE REGULATORY SUBUNIT 4"/>
    <property type="match status" value="1"/>
</dbReference>
<dbReference type="Gene3D" id="1.10.287.3990">
    <property type="match status" value="1"/>
</dbReference>
<feature type="compositionally biased region" description="Basic and acidic residues" evidence="3">
    <location>
        <begin position="236"/>
        <end position="254"/>
    </location>
</feature>
<dbReference type="Gene3D" id="3.40.50.410">
    <property type="entry name" value="von Willebrand factor, type A domain"/>
    <property type="match status" value="1"/>
</dbReference>
<dbReference type="FunFam" id="3.40.50.410:FF:000005">
    <property type="entry name" value="26S proteasome non-ATPase regulatory subunit 4"/>
    <property type="match status" value="1"/>
</dbReference>
<dbReference type="InterPro" id="IPR003903">
    <property type="entry name" value="UIM_dom"/>
</dbReference>
<dbReference type="SUPFAM" id="SSF53300">
    <property type="entry name" value="vWA-like"/>
    <property type="match status" value="1"/>
</dbReference>
<dbReference type="CDD" id="cd01452">
    <property type="entry name" value="VWA_26S_proteasome_subunit"/>
    <property type="match status" value="1"/>
</dbReference>
<gene>
    <name evidence="5" type="ORF">WHR41_08229</name>
</gene>
<proteinExistence type="inferred from homology"/>
<dbReference type="GeneID" id="96009671"/>
<dbReference type="GO" id="GO:0043161">
    <property type="term" value="P:proteasome-mediated ubiquitin-dependent protein catabolic process"/>
    <property type="evidence" value="ECO:0007669"/>
    <property type="project" value="TreeGrafter"/>
</dbReference>
<dbReference type="RefSeq" id="XP_069226107.1">
    <property type="nucleotide sequence ID" value="XM_069376833.1"/>
</dbReference>
<dbReference type="FunFam" id="1.10.287.3990:FF:000001">
    <property type="entry name" value="26S proteasome regulatory subunit S5A"/>
    <property type="match status" value="1"/>
</dbReference>
<feature type="compositionally biased region" description="Basic and acidic residues" evidence="3">
    <location>
        <begin position="286"/>
        <end position="317"/>
    </location>
</feature>
<dbReference type="InterPro" id="IPR027040">
    <property type="entry name" value="PSMD4"/>
</dbReference>
<keyword evidence="2" id="KW-0647">Proteasome</keyword>
<feature type="domain" description="VWFA" evidence="4">
    <location>
        <begin position="5"/>
        <end position="189"/>
    </location>
</feature>
<dbReference type="SMART" id="SM00327">
    <property type="entry name" value="VWA"/>
    <property type="match status" value="1"/>
</dbReference>
<dbReference type="PANTHER" id="PTHR10223">
    <property type="entry name" value="26S PROTEASOME NON-ATPASE REGULATORY SUBUNIT 4"/>
    <property type="match status" value="1"/>
</dbReference>
<evidence type="ECO:0000256" key="1">
    <source>
        <dbReference type="ARBA" id="ARBA00005574"/>
    </source>
</evidence>